<evidence type="ECO:0000256" key="2">
    <source>
        <dbReference type="ARBA" id="ARBA00007317"/>
    </source>
</evidence>
<evidence type="ECO:0000313" key="10">
    <source>
        <dbReference type="EMBL" id="MPY11802.1"/>
    </source>
</evidence>
<evidence type="ECO:0000259" key="9">
    <source>
        <dbReference type="PROSITE" id="PS51826"/>
    </source>
</evidence>
<dbReference type="InterPro" id="IPR023213">
    <property type="entry name" value="CAT-like_dom_sf"/>
</dbReference>
<evidence type="ECO:0000259" key="8">
    <source>
        <dbReference type="PROSITE" id="PS50968"/>
    </source>
</evidence>
<evidence type="ECO:0000313" key="11">
    <source>
        <dbReference type="Proteomes" id="UP000326464"/>
    </source>
</evidence>
<dbReference type="InterPro" id="IPR050743">
    <property type="entry name" value="2-oxoacid_DH_E2_comp"/>
</dbReference>
<keyword evidence="11" id="KW-1185">Reference proteome</keyword>
<dbReference type="PANTHER" id="PTHR43178">
    <property type="entry name" value="DIHYDROLIPOAMIDE ACETYLTRANSFERASE COMPONENT OF PYRUVATE DEHYDROGENASE COMPLEX"/>
    <property type="match status" value="1"/>
</dbReference>
<comment type="caution">
    <text evidence="10">The sequence shown here is derived from an EMBL/GenBank/DDBJ whole genome shotgun (WGS) entry which is preliminary data.</text>
</comment>
<dbReference type="InterPro" id="IPR000089">
    <property type="entry name" value="Biotin_lipoyl"/>
</dbReference>
<sequence length="524" mass="53822">MSAPATDASPTTVREFRLPDLGEGLTESEIVQWHVTEGDTVELNQIIADVETAKAVVELPSPYAGVVVRLHEAAGTVVDVGSPIVSFRIAGEPEAVVRPVPEDEAPARREPNLVGYGAAVEKGGRPQRRSRSTVPAVGAPGPQVPALEATVLPATVLPAQAPAQTRTPTAAPKRTPVPTAALAPGRPLPAVHDGLSEASSQTVVAHADERPRSTPPVRKLARDLGIALEDLAGTGPGALITRADVLAALAGAAGPDAAVLDAAVLDAAVLDASTASVGSPEPARDERSAAATGEIRTPIKGMRKHTAAAMVASAFTAPHVTEFLTIDVTPTMELLAELKGSRAFEGTKVTPLTLVAKAVCIAVARNPTLNSSWDEAAQEIVQYSGVNLGIAAATPRGLLVPNIKGAQGLALVELARALNGLTETARAGRTPPADLAGGTLSITNIGVFGIDAGTPILNPGEAAILAMGAVRSMPWEYQGAVALRSVMTLSLSFDHRLVDGEQGSRFLADVGTILRNPAMVLTMV</sequence>
<feature type="domain" description="Lipoyl-binding" evidence="8">
    <location>
        <begin position="13"/>
        <end position="88"/>
    </location>
</feature>
<proteinExistence type="inferred from homology"/>
<dbReference type="Gene3D" id="2.40.50.100">
    <property type="match status" value="1"/>
</dbReference>
<dbReference type="PANTHER" id="PTHR43178:SF5">
    <property type="entry name" value="LIPOAMIDE ACYLTRANSFERASE COMPONENT OF BRANCHED-CHAIN ALPHA-KETO ACID DEHYDROGENASE COMPLEX, MITOCHONDRIAL"/>
    <property type="match status" value="1"/>
</dbReference>
<protein>
    <recommendedName>
        <fullName evidence="6">Dihydrolipoamide acetyltransferase component of pyruvate dehydrogenase complex</fullName>
        <ecNumber evidence="6">2.3.1.-</ecNumber>
    </recommendedName>
</protein>
<keyword evidence="5 6" id="KW-0012">Acyltransferase</keyword>
<dbReference type="PROSITE" id="PS50968">
    <property type="entry name" value="BIOTINYL_LIPOYL"/>
    <property type="match status" value="1"/>
</dbReference>
<evidence type="ECO:0000256" key="7">
    <source>
        <dbReference type="SAM" id="MobiDB-lite"/>
    </source>
</evidence>
<evidence type="ECO:0000256" key="1">
    <source>
        <dbReference type="ARBA" id="ARBA00001938"/>
    </source>
</evidence>
<accession>A0A7X1TPF8</accession>
<dbReference type="EMBL" id="VJXX01000005">
    <property type="protein sequence ID" value="MPY11802.1"/>
    <property type="molecule type" value="Genomic_DNA"/>
</dbReference>
<dbReference type="SUPFAM" id="SSF52777">
    <property type="entry name" value="CoA-dependent acyltransferases"/>
    <property type="match status" value="1"/>
</dbReference>
<dbReference type="InterPro" id="IPR036625">
    <property type="entry name" value="E3-bd_dom_sf"/>
</dbReference>
<dbReference type="EC" id="2.3.1.-" evidence="6"/>
<dbReference type="Pfam" id="PF02817">
    <property type="entry name" value="E3_binding"/>
    <property type="match status" value="1"/>
</dbReference>
<dbReference type="PROSITE" id="PS00189">
    <property type="entry name" value="LIPOYL"/>
    <property type="match status" value="1"/>
</dbReference>
<dbReference type="SUPFAM" id="SSF51230">
    <property type="entry name" value="Single hybrid motif"/>
    <property type="match status" value="1"/>
</dbReference>
<keyword evidence="3 6" id="KW-0808">Transferase</keyword>
<feature type="region of interest" description="Disordered" evidence="7">
    <location>
        <begin position="121"/>
        <end position="141"/>
    </location>
</feature>
<evidence type="ECO:0000256" key="4">
    <source>
        <dbReference type="ARBA" id="ARBA00022823"/>
    </source>
</evidence>
<feature type="region of interest" description="Disordered" evidence="7">
    <location>
        <begin position="160"/>
        <end position="185"/>
    </location>
</feature>
<evidence type="ECO:0000256" key="5">
    <source>
        <dbReference type="ARBA" id="ARBA00023315"/>
    </source>
</evidence>
<evidence type="ECO:0000256" key="6">
    <source>
        <dbReference type="RuleBase" id="RU003423"/>
    </source>
</evidence>
<dbReference type="InterPro" id="IPR001078">
    <property type="entry name" value="2-oxoacid_DH_actylTfrase"/>
</dbReference>
<dbReference type="RefSeq" id="WP_191931992.1">
    <property type="nucleotide sequence ID" value="NZ_VJXX01000005.1"/>
</dbReference>
<dbReference type="Pfam" id="PF00198">
    <property type="entry name" value="2-oxoacid_dh"/>
    <property type="match status" value="1"/>
</dbReference>
<dbReference type="GO" id="GO:0031405">
    <property type="term" value="F:lipoic acid binding"/>
    <property type="evidence" value="ECO:0007669"/>
    <property type="project" value="TreeGrafter"/>
</dbReference>
<comment type="cofactor">
    <cofactor evidence="1 6">
        <name>(R)-lipoate</name>
        <dbReference type="ChEBI" id="CHEBI:83088"/>
    </cofactor>
</comment>
<dbReference type="InterPro" id="IPR011053">
    <property type="entry name" value="Single_hybrid_motif"/>
</dbReference>
<dbReference type="FunFam" id="3.30.559.10:FF:000007">
    <property type="entry name" value="Dihydrolipoamide acetyltransferase component of pyruvate dehydrogenase complex"/>
    <property type="match status" value="1"/>
</dbReference>
<gene>
    <name evidence="10" type="ORF">FNH21_13940</name>
</gene>
<dbReference type="GO" id="GO:0016407">
    <property type="term" value="F:acetyltransferase activity"/>
    <property type="evidence" value="ECO:0007669"/>
    <property type="project" value="TreeGrafter"/>
</dbReference>
<name>A0A7X1TPF8_9MICC</name>
<organism evidence="10 11">
    <name type="scientific">Arthrobacter bussei</name>
    <dbReference type="NCBI Taxonomy" id="2594179"/>
    <lineage>
        <taxon>Bacteria</taxon>
        <taxon>Bacillati</taxon>
        <taxon>Actinomycetota</taxon>
        <taxon>Actinomycetes</taxon>
        <taxon>Micrococcales</taxon>
        <taxon>Micrococcaceae</taxon>
        <taxon>Arthrobacter</taxon>
    </lineage>
</organism>
<comment type="similarity">
    <text evidence="2 6">Belongs to the 2-oxoacid dehydrogenase family.</text>
</comment>
<dbReference type="AlphaFoldDB" id="A0A7X1TPF8"/>
<dbReference type="InterPro" id="IPR004167">
    <property type="entry name" value="PSBD"/>
</dbReference>
<keyword evidence="4 6" id="KW-0450">Lipoyl</keyword>
<dbReference type="GO" id="GO:0005737">
    <property type="term" value="C:cytoplasm"/>
    <property type="evidence" value="ECO:0007669"/>
    <property type="project" value="TreeGrafter"/>
</dbReference>
<dbReference type="Gene3D" id="3.30.559.10">
    <property type="entry name" value="Chloramphenicol acetyltransferase-like domain"/>
    <property type="match status" value="1"/>
</dbReference>
<dbReference type="PROSITE" id="PS51826">
    <property type="entry name" value="PSBD"/>
    <property type="match status" value="1"/>
</dbReference>
<reference evidence="11" key="1">
    <citation type="submission" date="2019-07" db="EMBL/GenBank/DDBJ databases">
        <title>Arthrobacter KR32 sp. nov., isolated from mountain cheese made of cows milk.</title>
        <authorList>
            <person name="Flegler A."/>
        </authorList>
    </citation>
    <scope>NUCLEOTIDE SEQUENCE [LARGE SCALE GENOMIC DNA]</scope>
    <source>
        <strain evidence="11">KR32</strain>
    </source>
</reference>
<evidence type="ECO:0000256" key="3">
    <source>
        <dbReference type="ARBA" id="ARBA00022679"/>
    </source>
</evidence>
<dbReference type="Proteomes" id="UP000326464">
    <property type="component" value="Unassembled WGS sequence"/>
</dbReference>
<dbReference type="InterPro" id="IPR003016">
    <property type="entry name" value="2-oxoA_DH_lipoyl-BS"/>
</dbReference>
<dbReference type="Pfam" id="PF00364">
    <property type="entry name" value="Biotin_lipoyl"/>
    <property type="match status" value="1"/>
</dbReference>
<dbReference type="Gene3D" id="4.10.320.10">
    <property type="entry name" value="E3-binding domain"/>
    <property type="match status" value="1"/>
</dbReference>
<dbReference type="SUPFAM" id="SSF47005">
    <property type="entry name" value="Peripheral subunit-binding domain of 2-oxo acid dehydrogenase complex"/>
    <property type="match status" value="1"/>
</dbReference>
<feature type="compositionally biased region" description="Low complexity" evidence="7">
    <location>
        <begin position="160"/>
        <end position="181"/>
    </location>
</feature>
<feature type="domain" description="Peripheral subunit-binding (PSBD)" evidence="9">
    <location>
        <begin position="212"/>
        <end position="249"/>
    </location>
</feature>
<dbReference type="CDD" id="cd06849">
    <property type="entry name" value="lipoyl_domain"/>
    <property type="match status" value="1"/>
</dbReference>